<evidence type="ECO:0000313" key="2">
    <source>
        <dbReference type="EMBL" id="CAB5224896.1"/>
    </source>
</evidence>
<protein>
    <submittedName>
        <fullName evidence="2">Uncharacterized protein</fullName>
    </submittedName>
</protein>
<sequence>MTDKRQEHQQDPATESGDVAGLFRHIRDLKQTIANLENKLHTYEKRNNDSQSGNEQPADH</sequence>
<evidence type="ECO:0000256" key="1">
    <source>
        <dbReference type="SAM" id="MobiDB-lite"/>
    </source>
</evidence>
<dbReference type="EMBL" id="LR798339">
    <property type="protein sequence ID" value="CAB5224896.1"/>
    <property type="molecule type" value="Genomic_DNA"/>
</dbReference>
<reference evidence="2" key="1">
    <citation type="submission" date="2020-05" db="EMBL/GenBank/DDBJ databases">
        <authorList>
            <person name="Chiriac C."/>
            <person name="Salcher M."/>
            <person name="Ghai R."/>
            <person name="Kavagutti S V."/>
        </authorList>
    </citation>
    <scope>NUCLEOTIDE SEQUENCE</scope>
</reference>
<proteinExistence type="predicted"/>
<gene>
    <name evidence="2" type="ORF">UFOVP742_31</name>
</gene>
<feature type="compositionally biased region" description="Basic and acidic residues" evidence="1">
    <location>
        <begin position="1"/>
        <end position="10"/>
    </location>
</feature>
<feature type="compositionally biased region" description="Polar residues" evidence="1">
    <location>
        <begin position="49"/>
        <end position="60"/>
    </location>
</feature>
<organism evidence="2">
    <name type="scientific">uncultured Caudovirales phage</name>
    <dbReference type="NCBI Taxonomy" id="2100421"/>
    <lineage>
        <taxon>Viruses</taxon>
        <taxon>Duplodnaviria</taxon>
        <taxon>Heunggongvirae</taxon>
        <taxon>Uroviricota</taxon>
        <taxon>Caudoviricetes</taxon>
        <taxon>Peduoviridae</taxon>
        <taxon>Maltschvirus</taxon>
        <taxon>Maltschvirus maltsch</taxon>
    </lineage>
</organism>
<name>A0A6J7X2H6_9CAUD</name>
<accession>A0A6J7X2H6</accession>
<feature type="region of interest" description="Disordered" evidence="1">
    <location>
        <begin position="41"/>
        <end position="60"/>
    </location>
</feature>
<feature type="region of interest" description="Disordered" evidence="1">
    <location>
        <begin position="1"/>
        <end position="22"/>
    </location>
</feature>